<accession>A0A6I2L6C3</accession>
<dbReference type="GO" id="GO:0046655">
    <property type="term" value="P:folic acid metabolic process"/>
    <property type="evidence" value="ECO:0007669"/>
    <property type="project" value="TreeGrafter"/>
</dbReference>
<dbReference type="InterPro" id="IPR012259">
    <property type="entry name" value="DHFR"/>
</dbReference>
<dbReference type="GO" id="GO:0004146">
    <property type="term" value="F:dihydrofolate reductase activity"/>
    <property type="evidence" value="ECO:0007669"/>
    <property type="project" value="UniProtKB-EC"/>
</dbReference>
<dbReference type="PANTHER" id="PTHR48069:SF3">
    <property type="entry name" value="DIHYDROFOLATE REDUCTASE"/>
    <property type="match status" value="1"/>
</dbReference>
<keyword evidence="12" id="KW-1185">Reference proteome</keyword>
<dbReference type="GO" id="GO:0005829">
    <property type="term" value="C:cytosol"/>
    <property type="evidence" value="ECO:0007669"/>
    <property type="project" value="TreeGrafter"/>
</dbReference>
<name>A0A6I2L6C3_9BURK</name>
<dbReference type="GO" id="GO:0006730">
    <property type="term" value="P:one-carbon metabolic process"/>
    <property type="evidence" value="ECO:0007669"/>
    <property type="project" value="UniProtKB-KW"/>
</dbReference>
<dbReference type="Pfam" id="PF00186">
    <property type="entry name" value="DHFR_1"/>
    <property type="match status" value="1"/>
</dbReference>
<dbReference type="InterPro" id="IPR024072">
    <property type="entry name" value="DHFR-like_dom_sf"/>
</dbReference>
<comment type="pathway">
    <text evidence="1 8">Cofactor biosynthesis; tetrahydrofolate biosynthesis; 5,6,7,8-tetrahydrofolate from 7,8-dihydrofolate: step 1/1.</text>
</comment>
<dbReference type="PRINTS" id="PR00070">
    <property type="entry name" value="DHFR"/>
</dbReference>
<comment type="caution">
    <text evidence="11">The sequence shown here is derived from an EMBL/GenBank/DDBJ whole genome shotgun (WGS) entry which is preliminary data.</text>
</comment>
<dbReference type="PANTHER" id="PTHR48069">
    <property type="entry name" value="DIHYDROFOLATE REDUCTASE"/>
    <property type="match status" value="1"/>
</dbReference>
<evidence type="ECO:0000256" key="6">
    <source>
        <dbReference type="ARBA" id="ARBA00023002"/>
    </source>
</evidence>
<dbReference type="EMBL" id="WKJK01000018">
    <property type="protein sequence ID" value="MRW93698.1"/>
    <property type="molecule type" value="Genomic_DNA"/>
</dbReference>
<dbReference type="FunFam" id="3.40.430.10:FF:000001">
    <property type="entry name" value="Dihydrofolate reductase"/>
    <property type="match status" value="1"/>
</dbReference>
<evidence type="ECO:0000256" key="4">
    <source>
        <dbReference type="ARBA" id="ARBA00022563"/>
    </source>
</evidence>
<dbReference type="UniPathway" id="UPA00077">
    <property type="reaction ID" value="UER00158"/>
</dbReference>
<keyword evidence="4 8" id="KW-0554">One-carbon metabolism</keyword>
<dbReference type="Proteomes" id="UP000433309">
    <property type="component" value="Unassembled WGS sequence"/>
</dbReference>
<keyword evidence="6 8" id="KW-0560">Oxidoreductase</keyword>
<protein>
    <recommendedName>
        <fullName evidence="3 8">Dihydrofolate reductase</fullName>
        <ecNumber evidence="3 8">1.5.1.3</ecNumber>
    </recommendedName>
</protein>
<organism evidence="11 12">
    <name type="scientific">Duganella guangzhouensis</name>
    <dbReference type="NCBI Taxonomy" id="2666084"/>
    <lineage>
        <taxon>Bacteria</taxon>
        <taxon>Pseudomonadati</taxon>
        <taxon>Pseudomonadota</taxon>
        <taxon>Betaproteobacteria</taxon>
        <taxon>Burkholderiales</taxon>
        <taxon>Oxalobacteraceae</taxon>
        <taxon>Telluria group</taxon>
        <taxon>Duganella</taxon>
    </lineage>
</organism>
<evidence type="ECO:0000256" key="3">
    <source>
        <dbReference type="ARBA" id="ARBA00012856"/>
    </source>
</evidence>
<evidence type="ECO:0000256" key="5">
    <source>
        <dbReference type="ARBA" id="ARBA00022857"/>
    </source>
</evidence>
<reference evidence="11 12" key="1">
    <citation type="submission" date="2019-11" db="EMBL/GenBank/DDBJ databases">
        <title>Novel species isolated from a subtropical stream in China.</title>
        <authorList>
            <person name="Lu H."/>
        </authorList>
    </citation>
    <scope>NUCLEOTIDE SEQUENCE [LARGE SCALE GENOMIC DNA]</scope>
    <source>
        <strain evidence="11 12">FT80W</strain>
    </source>
</reference>
<dbReference type="PROSITE" id="PS00075">
    <property type="entry name" value="DHFR_1"/>
    <property type="match status" value="1"/>
</dbReference>
<dbReference type="InterPro" id="IPR017925">
    <property type="entry name" value="DHFR_CS"/>
</dbReference>
<dbReference type="RefSeq" id="WP_154382339.1">
    <property type="nucleotide sequence ID" value="NZ_WKJK01000018.1"/>
</dbReference>
<evidence type="ECO:0000256" key="9">
    <source>
        <dbReference type="RuleBase" id="RU004474"/>
    </source>
</evidence>
<dbReference type="CDD" id="cd00209">
    <property type="entry name" value="DHFR"/>
    <property type="match status" value="1"/>
</dbReference>
<dbReference type="GO" id="GO:0046452">
    <property type="term" value="P:dihydrofolate metabolic process"/>
    <property type="evidence" value="ECO:0007669"/>
    <property type="project" value="TreeGrafter"/>
</dbReference>
<evidence type="ECO:0000256" key="1">
    <source>
        <dbReference type="ARBA" id="ARBA00004903"/>
    </source>
</evidence>
<evidence type="ECO:0000256" key="8">
    <source>
        <dbReference type="PIRNR" id="PIRNR000194"/>
    </source>
</evidence>
<dbReference type="PIRSF" id="PIRSF000194">
    <property type="entry name" value="DHFR"/>
    <property type="match status" value="1"/>
</dbReference>
<feature type="domain" description="DHFR" evidence="10">
    <location>
        <begin position="3"/>
        <end position="158"/>
    </location>
</feature>
<comment type="similarity">
    <text evidence="2 8 9">Belongs to the dihydrofolate reductase family.</text>
</comment>
<comment type="catalytic activity">
    <reaction evidence="8">
        <text>(6S)-5,6,7,8-tetrahydrofolate + NADP(+) = 7,8-dihydrofolate + NADPH + H(+)</text>
        <dbReference type="Rhea" id="RHEA:15009"/>
        <dbReference type="ChEBI" id="CHEBI:15378"/>
        <dbReference type="ChEBI" id="CHEBI:57451"/>
        <dbReference type="ChEBI" id="CHEBI:57453"/>
        <dbReference type="ChEBI" id="CHEBI:57783"/>
        <dbReference type="ChEBI" id="CHEBI:58349"/>
        <dbReference type="EC" id="1.5.1.3"/>
    </reaction>
</comment>
<comment type="function">
    <text evidence="7 8">Key enzyme in folate metabolism. Catalyzes an essential reaction for de novo glycine and purine synthesis, and for DNA precursor synthesis.</text>
</comment>
<dbReference type="Gene3D" id="3.40.430.10">
    <property type="entry name" value="Dihydrofolate Reductase, subunit A"/>
    <property type="match status" value="1"/>
</dbReference>
<dbReference type="SUPFAM" id="SSF53597">
    <property type="entry name" value="Dihydrofolate reductase-like"/>
    <property type="match status" value="1"/>
</dbReference>
<dbReference type="GO" id="GO:0046654">
    <property type="term" value="P:tetrahydrofolate biosynthetic process"/>
    <property type="evidence" value="ECO:0007669"/>
    <property type="project" value="UniProtKB-UniPathway"/>
</dbReference>
<evidence type="ECO:0000313" key="11">
    <source>
        <dbReference type="EMBL" id="MRW93698.1"/>
    </source>
</evidence>
<gene>
    <name evidence="11" type="ORF">GJ699_27255</name>
</gene>
<sequence>MSQLTIIVATDAQRGIGINNTLPWKLPEDLAHFKRLTTGHPIIMGRKTFESIGRPLPNRRNIVITRNAEWTHEGVEVVGSVEAAIALLDGAEGFVIGGAEIYQQSLHLADTLIITQIAHTFDCDAFFPALDASWQETAREPHVSEASGLHYAFVTLRRKA</sequence>
<evidence type="ECO:0000256" key="2">
    <source>
        <dbReference type="ARBA" id="ARBA00009539"/>
    </source>
</evidence>
<dbReference type="InterPro" id="IPR001796">
    <property type="entry name" value="DHFR_dom"/>
</dbReference>
<dbReference type="EC" id="1.5.1.3" evidence="3 8"/>
<dbReference type="GO" id="GO:0070401">
    <property type="term" value="F:NADP+ binding"/>
    <property type="evidence" value="ECO:0007669"/>
    <property type="project" value="UniProtKB-ARBA"/>
</dbReference>
<dbReference type="AlphaFoldDB" id="A0A6I2L6C3"/>
<evidence type="ECO:0000313" key="12">
    <source>
        <dbReference type="Proteomes" id="UP000433309"/>
    </source>
</evidence>
<evidence type="ECO:0000256" key="7">
    <source>
        <dbReference type="ARBA" id="ARBA00025067"/>
    </source>
</evidence>
<proteinExistence type="inferred from homology"/>
<dbReference type="PROSITE" id="PS51330">
    <property type="entry name" value="DHFR_2"/>
    <property type="match status" value="1"/>
</dbReference>
<evidence type="ECO:0000259" key="10">
    <source>
        <dbReference type="PROSITE" id="PS51330"/>
    </source>
</evidence>
<keyword evidence="5 8" id="KW-0521">NADP</keyword>